<dbReference type="PANTHER" id="PTHR43284">
    <property type="entry name" value="ASPARAGINE SYNTHETASE (GLUTAMINE-HYDROLYZING)"/>
    <property type="match status" value="1"/>
</dbReference>
<reference evidence="6" key="1">
    <citation type="submission" date="2020-05" db="EMBL/GenBank/DDBJ databases">
        <authorList>
            <person name="Chiriac C."/>
            <person name="Salcher M."/>
            <person name="Ghai R."/>
            <person name="Kavagutti S V."/>
        </authorList>
    </citation>
    <scope>NUCLEOTIDE SEQUENCE</scope>
</reference>
<dbReference type="GO" id="GO:0006529">
    <property type="term" value="P:asparagine biosynthetic process"/>
    <property type="evidence" value="ECO:0007669"/>
    <property type="project" value="InterPro"/>
</dbReference>
<dbReference type="PANTHER" id="PTHR43284:SF1">
    <property type="entry name" value="ASPARAGINE SYNTHETASE"/>
    <property type="match status" value="1"/>
</dbReference>
<dbReference type="PROSITE" id="PS51278">
    <property type="entry name" value="GATASE_TYPE_2"/>
    <property type="match status" value="1"/>
</dbReference>
<proteinExistence type="inferred from homology"/>
<dbReference type="InterPro" id="IPR001962">
    <property type="entry name" value="Asn_synthase"/>
</dbReference>
<dbReference type="Pfam" id="PF13537">
    <property type="entry name" value="GATase_7"/>
    <property type="match status" value="1"/>
</dbReference>
<protein>
    <submittedName>
        <fullName evidence="6">Unannotated protein</fullName>
    </submittedName>
</protein>
<gene>
    <name evidence="6" type="ORF">UFOPK2399_01697</name>
</gene>
<dbReference type="EMBL" id="CAEZXP010000007">
    <property type="protein sequence ID" value="CAB4706443.1"/>
    <property type="molecule type" value="Genomic_DNA"/>
</dbReference>
<dbReference type="InterPro" id="IPR029055">
    <property type="entry name" value="Ntn_hydrolases_N"/>
</dbReference>
<dbReference type="GO" id="GO:0004066">
    <property type="term" value="F:asparagine synthase (glutamine-hydrolyzing) activity"/>
    <property type="evidence" value="ECO:0007669"/>
    <property type="project" value="InterPro"/>
</dbReference>
<comment type="similarity">
    <text evidence="1">Belongs to the asparagine synthetase family.</text>
</comment>
<dbReference type="InterPro" id="IPR006426">
    <property type="entry name" value="Asn_synth_AEB"/>
</dbReference>
<keyword evidence="4" id="KW-0315">Glutamine amidotransferase</keyword>
<evidence type="ECO:0000259" key="5">
    <source>
        <dbReference type="PROSITE" id="PS51278"/>
    </source>
</evidence>
<sequence length="645" mass="72155">MRIPRRKSGDALTVCGIAGIVHLDGRAADETLAKRMADAIAHRGPDGEGTFADGPVAFSHRRLAILDLTDAGRQPMSTDDGDLTVIHNGEIYNFAELRSHLQGAGRRFHSRTDTEVILQSYAAWGEQSLERFNGMFAFALWDRRNRRVMVARDRYGVKPLYWWTDGSTVLFASEIKALLASRLVRRAVSVGALNEYFTFQNIFTDRTLFEGIRLLPAGCKLILEPGSGRQPRIERWWDFAFTSDGSVTDQAELTERVADTFRDSVARQLVSDVEVGSYLSGGMDSSSIASIASRHLPRLSTFTAGFDMSSASGLEITFDERVDAEATASLLKTDHYEVVLHAGDMEHVLPELVWHLEDLRVGQCYPNYYAARLASKFVKVVLSGSGGDELFGGYPWRYYRNENAATKDAFLAGYYNSWQRLVHDDDKAKLFRPNVQAGLGDESSFDAFRSVFDGWDQPVTTPEARVEASLYFELKTFLHGLLLVEDKVSMAHSLETRVPFLDNALVDLALTIPTRFKTPTTPTLPRPDENTAGKKLLYESQSSEGKAILRQAMAAVLPPNVSGRPKQGFSAPDASWFRGESVDYLNRLLRDPDAAIYEFLEPRFVASVLDQHCSGKANRRLLIWSLLSFEWWCRSFLNDDAAPAR</sequence>
<evidence type="ECO:0000256" key="3">
    <source>
        <dbReference type="ARBA" id="ARBA00022840"/>
    </source>
</evidence>
<dbReference type="GO" id="GO:0005524">
    <property type="term" value="F:ATP binding"/>
    <property type="evidence" value="ECO:0007669"/>
    <property type="project" value="UniProtKB-KW"/>
</dbReference>
<keyword evidence="2" id="KW-0547">Nucleotide-binding</keyword>
<dbReference type="InterPro" id="IPR033738">
    <property type="entry name" value="AsnB_N"/>
</dbReference>
<dbReference type="Gene3D" id="3.60.20.10">
    <property type="entry name" value="Glutamine Phosphoribosylpyrophosphate, subunit 1, domain 1"/>
    <property type="match status" value="1"/>
</dbReference>
<feature type="domain" description="Glutamine amidotransferase type-2" evidence="5">
    <location>
        <begin position="15"/>
        <end position="226"/>
    </location>
</feature>
<dbReference type="NCBIfam" id="TIGR01536">
    <property type="entry name" value="asn_synth_AEB"/>
    <property type="match status" value="1"/>
</dbReference>
<evidence type="ECO:0000256" key="4">
    <source>
        <dbReference type="ARBA" id="ARBA00022962"/>
    </source>
</evidence>
<dbReference type="InterPro" id="IPR051786">
    <property type="entry name" value="ASN_synthetase/amidase"/>
</dbReference>
<dbReference type="SUPFAM" id="SSF56235">
    <property type="entry name" value="N-terminal nucleophile aminohydrolases (Ntn hydrolases)"/>
    <property type="match status" value="1"/>
</dbReference>
<evidence type="ECO:0000313" key="6">
    <source>
        <dbReference type="EMBL" id="CAB4706443.1"/>
    </source>
</evidence>
<evidence type="ECO:0000256" key="1">
    <source>
        <dbReference type="ARBA" id="ARBA00005752"/>
    </source>
</evidence>
<accession>A0A6J6QAF6</accession>
<dbReference type="CDD" id="cd00712">
    <property type="entry name" value="AsnB"/>
    <property type="match status" value="1"/>
</dbReference>
<keyword evidence="3" id="KW-0067">ATP-binding</keyword>
<dbReference type="InterPro" id="IPR014729">
    <property type="entry name" value="Rossmann-like_a/b/a_fold"/>
</dbReference>
<dbReference type="PIRSF" id="PIRSF001589">
    <property type="entry name" value="Asn_synthetase_glu-h"/>
    <property type="match status" value="1"/>
</dbReference>
<dbReference type="SUPFAM" id="SSF52402">
    <property type="entry name" value="Adenine nucleotide alpha hydrolases-like"/>
    <property type="match status" value="1"/>
</dbReference>
<organism evidence="6">
    <name type="scientific">freshwater metagenome</name>
    <dbReference type="NCBI Taxonomy" id="449393"/>
    <lineage>
        <taxon>unclassified sequences</taxon>
        <taxon>metagenomes</taxon>
        <taxon>ecological metagenomes</taxon>
    </lineage>
</organism>
<dbReference type="AlphaFoldDB" id="A0A6J6QAF6"/>
<name>A0A6J6QAF6_9ZZZZ</name>
<dbReference type="Gene3D" id="3.40.50.620">
    <property type="entry name" value="HUPs"/>
    <property type="match status" value="1"/>
</dbReference>
<dbReference type="Pfam" id="PF00733">
    <property type="entry name" value="Asn_synthase"/>
    <property type="match status" value="1"/>
</dbReference>
<evidence type="ECO:0000256" key="2">
    <source>
        <dbReference type="ARBA" id="ARBA00022741"/>
    </source>
</evidence>
<dbReference type="InterPro" id="IPR017932">
    <property type="entry name" value="GATase_2_dom"/>
</dbReference>
<dbReference type="GO" id="GO:0005829">
    <property type="term" value="C:cytosol"/>
    <property type="evidence" value="ECO:0007669"/>
    <property type="project" value="TreeGrafter"/>
</dbReference>
<dbReference type="CDD" id="cd01991">
    <property type="entry name" value="Asn_synthase_B_C"/>
    <property type="match status" value="1"/>
</dbReference>